<gene>
    <name evidence="7" type="ORF">G7B40_036340</name>
</gene>
<protein>
    <submittedName>
        <fullName evidence="7">C2 family cysteine protease</fullName>
    </submittedName>
</protein>
<dbReference type="PANTHER" id="PTHR10183">
    <property type="entry name" value="CALPAIN"/>
    <property type="match status" value="1"/>
</dbReference>
<evidence type="ECO:0000256" key="1">
    <source>
        <dbReference type="ARBA" id="ARBA00007623"/>
    </source>
</evidence>
<dbReference type="AlphaFoldDB" id="A0AAP5IEY5"/>
<dbReference type="InterPro" id="IPR011635">
    <property type="entry name" value="CARDB"/>
</dbReference>
<sequence length="1131" mass="122213">MFVSQNNPIKTDSLIANNLNTNLYSTDKSYLSDVNRNNYTSSYQVYEPMVGSASSSSVTGEPDLIFQNVSAPSSTTVGSTIQLNYELKNQGNASADYSYSKFYLSKDTTLSSDDVFLSYDFVSNISVSGISYESVSLTIANSTSGGNYYLLSQADGYNYVSESNESNNITANAISLTKLTPDLIVQNVSAPTSATVGSTIQLNYELKNQGNASADYSYSKFYLSKDTTLSSDDVFLNYDFVSNISVSGISYESVSLTIANSTSGGNYYLLSQADGYNYVSESNESNNIAANAISLTKLTPDLIVQNVSAPTSATVGSTIQLNYELKNQGNASADYSYSKFYLSKDTTLSSDDVFLSYDFVSNISVSGITYESVSLTIANSTSGGNYYLLSQADGYNYVSESNESNNIAANAISLTKLTPDLIVQNVSAPTSATVGSTIQLNYQVKNQGNASADYSYSKFYLSKDTTLSSDDVFLNFDFVYSIGVSGISYESVSLTIANSTSGGNYYLLSQADGYNYVSESNESNNIAANAISLTKLAPDLIVQNVSAPSSATVGSTIQLNYQVKNQGDASAGYSYSKFYLSKDTTLSSDDVFLNCDLVSSISVNGISYESVSLNIANSTAGGNYYLLSQADGYSYVPESNESNNIAANAISLTKLAPDLIVQNVSAPSSATVGSTIQLNYQVKNQGNASADYSYSKFYLSKDTTLSSDDVFLNSDFVSSIGVGGISYESVSLTIANSTATGNYYLLSQADGYSYVPESNESNNIAAQAITLQQTNSDWYSQNLKDAGLINLTRSLGADGNLSRNDMISVFQETEDNSVIDTTELVDLRTIVSNASRFTMLDYVRVLSDDVVNGNTANQWWTGGGTTQTALGNLYGGSSATQMEKLIGKWFLGSDRPTASNNASYQAISGSLFQNGISADDIKQGALGDCYYLATLSSIAQKKPDYIQNMFIDNGDNTFTVRFFKNSVANYVTVDRYLPTDAYGRLIYSNPGSSYNDSKNELWVALAEKAYVQLGELGWSRPSYTKNAYTSIEAGWMDYVTNQVTGLEATKQQVANMTKTQLINLVNSNKVLTAGFVNGANYGVVNNHAYTVTAYNATQGTFRVKNPWGYQDADLTWDQLLNLKTWFVWSNV</sequence>
<evidence type="ECO:0000259" key="6">
    <source>
        <dbReference type="PROSITE" id="PS50203"/>
    </source>
</evidence>
<feature type="active site" evidence="5">
    <location>
        <position position="1105"/>
    </location>
</feature>
<feature type="domain" description="Calpain catalytic" evidence="6">
    <location>
        <begin position="895"/>
        <end position="1131"/>
    </location>
</feature>
<comment type="caution">
    <text evidence="7">The sequence shown here is derived from an EMBL/GenBank/DDBJ whole genome shotgun (WGS) entry which is preliminary data.</text>
</comment>
<dbReference type="Proteomes" id="UP000667802">
    <property type="component" value="Unassembled WGS sequence"/>
</dbReference>
<keyword evidence="2 5" id="KW-0645">Protease</keyword>
<dbReference type="RefSeq" id="WP_208348608.1">
    <property type="nucleotide sequence ID" value="NZ_JAALHA020000029.1"/>
</dbReference>
<dbReference type="SMART" id="SM00230">
    <property type="entry name" value="CysPc"/>
    <property type="match status" value="1"/>
</dbReference>
<dbReference type="InterPro" id="IPR013783">
    <property type="entry name" value="Ig-like_fold"/>
</dbReference>
<dbReference type="SUPFAM" id="SSF54001">
    <property type="entry name" value="Cysteine proteinases"/>
    <property type="match status" value="1"/>
</dbReference>
<dbReference type="Gene3D" id="2.60.40.10">
    <property type="entry name" value="Immunoglobulins"/>
    <property type="match status" value="6"/>
</dbReference>
<dbReference type="PRINTS" id="PR00704">
    <property type="entry name" value="CALPAIN"/>
</dbReference>
<dbReference type="PROSITE" id="PS50203">
    <property type="entry name" value="CALPAIN_CAT"/>
    <property type="match status" value="1"/>
</dbReference>
<evidence type="ECO:0000256" key="2">
    <source>
        <dbReference type="ARBA" id="ARBA00022670"/>
    </source>
</evidence>
<dbReference type="InterPro" id="IPR022684">
    <property type="entry name" value="Calpain_cysteine_protease"/>
</dbReference>
<evidence type="ECO:0000256" key="5">
    <source>
        <dbReference type="PROSITE-ProRule" id="PRU00239"/>
    </source>
</evidence>
<dbReference type="InterPro" id="IPR038765">
    <property type="entry name" value="Papain-like_cys_pep_sf"/>
</dbReference>
<keyword evidence="8" id="KW-1185">Reference proteome</keyword>
<dbReference type="Pfam" id="PF00648">
    <property type="entry name" value="Peptidase_C2"/>
    <property type="match status" value="1"/>
</dbReference>
<dbReference type="PANTHER" id="PTHR10183:SF379">
    <property type="entry name" value="CALPAIN-5"/>
    <property type="match status" value="1"/>
</dbReference>
<dbReference type="InterPro" id="IPR001300">
    <property type="entry name" value="Peptidase_C2_calpain_cat"/>
</dbReference>
<dbReference type="GO" id="GO:0004198">
    <property type="term" value="F:calcium-dependent cysteine-type endopeptidase activity"/>
    <property type="evidence" value="ECO:0007669"/>
    <property type="project" value="InterPro"/>
</dbReference>
<dbReference type="EMBL" id="JAALHA020000029">
    <property type="protein sequence ID" value="MDR9899984.1"/>
    <property type="molecule type" value="Genomic_DNA"/>
</dbReference>
<keyword evidence="3 5" id="KW-0378">Hydrolase</keyword>
<dbReference type="Pfam" id="PF07705">
    <property type="entry name" value="CARDB"/>
    <property type="match status" value="6"/>
</dbReference>
<evidence type="ECO:0000256" key="3">
    <source>
        <dbReference type="ARBA" id="ARBA00022801"/>
    </source>
</evidence>
<keyword evidence="4 5" id="KW-0788">Thiol protease</keyword>
<evidence type="ECO:0000313" key="7">
    <source>
        <dbReference type="EMBL" id="MDR9899984.1"/>
    </source>
</evidence>
<feature type="active site" evidence="5">
    <location>
        <position position="1087"/>
    </location>
</feature>
<evidence type="ECO:0000256" key="4">
    <source>
        <dbReference type="ARBA" id="ARBA00022807"/>
    </source>
</evidence>
<dbReference type="GO" id="GO:0006508">
    <property type="term" value="P:proteolysis"/>
    <property type="evidence" value="ECO:0007669"/>
    <property type="project" value="UniProtKB-KW"/>
</dbReference>
<evidence type="ECO:0000313" key="8">
    <source>
        <dbReference type="Proteomes" id="UP000667802"/>
    </source>
</evidence>
<organism evidence="7 8">
    <name type="scientific">Aetokthonos hydrillicola Thurmond2011</name>
    <dbReference type="NCBI Taxonomy" id="2712845"/>
    <lineage>
        <taxon>Bacteria</taxon>
        <taxon>Bacillati</taxon>
        <taxon>Cyanobacteriota</taxon>
        <taxon>Cyanophyceae</taxon>
        <taxon>Nostocales</taxon>
        <taxon>Hapalosiphonaceae</taxon>
        <taxon>Aetokthonos</taxon>
    </lineage>
</organism>
<proteinExistence type="inferred from homology"/>
<accession>A0AAP5IEY5</accession>
<feature type="active site" evidence="5">
    <location>
        <position position="929"/>
    </location>
</feature>
<reference evidence="8" key="1">
    <citation type="journal article" date="2021" name="Science">
        <title>Hunting the eagle killer: A cyanobacterial neurotoxin causes vacuolar myelinopathy.</title>
        <authorList>
            <person name="Breinlinger S."/>
            <person name="Phillips T.J."/>
            <person name="Haram B.N."/>
            <person name="Mares J."/>
            <person name="Martinez Yerena J.A."/>
            <person name="Hrouzek P."/>
            <person name="Sobotka R."/>
            <person name="Henderson W.M."/>
            <person name="Schmieder P."/>
            <person name="Williams S.M."/>
            <person name="Lauderdale J.D."/>
            <person name="Wilde H.D."/>
            <person name="Gerrin W."/>
            <person name="Kust A."/>
            <person name="Washington J.W."/>
            <person name="Wagner C."/>
            <person name="Geier B."/>
            <person name="Liebeke M."/>
            <person name="Enke H."/>
            <person name="Niedermeyer T.H.J."/>
            <person name="Wilde S.B."/>
        </authorList>
    </citation>
    <scope>NUCLEOTIDE SEQUENCE [LARGE SCALE GENOMIC DNA]</scope>
    <source>
        <strain evidence="8">Thurmond2011</strain>
    </source>
</reference>
<comment type="similarity">
    <text evidence="1">Belongs to the peptidase C2 family.</text>
</comment>
<name>A0AAP5IEY5_9CYAN</name>